<feature type="region of interest" description="Disordered" evidence="1">
    <location>
        <begin position="482"/>
        <end position="503"/>
    </location>
</feature>
<accession>A0A0J0XUI7</accession>
<evidence type="ECO:0000256" key="1">
    <source>
        <dbReference type="SAM" id="MobiDB-lite"/>
    </source>
</evidence>
<evidence type="ECO:0008006" key="6">
    <source>
        <dbReference type="Google" id="ProtNLM"/>
    </source>
</evidence>
<organism evidence="4 5">
    <name type="scientific">Cutaneotrichosporon oleaginosum</name>
    <dbReference type="NCBI Taxonomy" id="879819"/>
    <lineage>
        <taxon>Eukaryota</taxon>
        <taxon>Fungi</taxon>
        <taxon>Dikarya</taxon>
        <taxon>Basidiomycota</taxon>
        <taxon>Agaricomycotina</taxon>
        <taxon>Tremellomycetes</taxon>
        <taxon>Trichosporonales</taxon>
        <taxon>Trichosporonaceae</taxon>
        <taxon>Cutaneotrichosporon</taxon>
    </lineage>
</organism>
<dbReference type="AlphaFoldDB" id="A0A0J0XUI7"/>
<proteinExistence type="predicted"/>
<keyword evidence="5" id="KW-1185">Reference proteome</keyword>
<evidence type="ECO:0000256" key="3">
    <source>
        <dbReference type="SAM" id="SignalP"/>
    </source>
</evidence>
<keyword evidence="3" id="KW-0732">Signal</keyword>
<evidence type="ECO:0000256" key="2">
    <source>
        <dbReference type="SAM" id="Phobius"/>
    </source>
</evidence>
<feature type="chain" id="PRO_5005245565" description="Acid protease" evidence="3">
    <location>
        <begin position="32"/>
        <end position="503"/>
    </location>
</feature>
<keyword evidence="2" id="KW-0812">Transmembrane</keyword>
<dbReference type="GeneID" id="28980514"/>
<dbReference type="EMBL" id="KQ087185">
    <property type="protein sequence ID" value="KLT44743.1"/>
    <property type="molecule type" value="Genomic_DNA"/>
</dbReference>
<reference evidence="4 5" key="1">
    <citation type="submission" date="2015-03" db="EMBL/GenBank/DDBJ databases">
        <title>Genomics and transcriptomics of the oil-accumulating basidiomycete yeast T. oleaginosus allow insights into substrate utilization and the diverse evolutionary trajectories of mating systems in fungi.</title>
        <authorList>
            <consortium name="DOE Joint Genome Institute"/>
            <person name="Kourist R."/>
            <person name="Kracht O."/>
            <person name="Bracharz F."/>
            <person name="Lipzen A."/>
            <person name="Nolan M."/>
            <person name="Ohm R."/>
            <person name="Grigoriev I."/>
            <person name="Sun S."/>
            <person name="Heitman J."/>
            <person name="Bruck T."/>
            <person name="Nowrousian M."/>
        </authorList>
    </citation>
    <scope>NUCLEOTIDE SEQUENCE [LARGE SCALE GENOMIC DNA]</scope>
    <source>
        <strain evidence="4 5">IBC0246</strain>
    </source>
</reference>
<keyword evidence="2" id="KW-1133">Transmembrane helix</keyword>
<keyword evidence="2" id="KW-0472">Membrane</keyword>
<gene>
    <name evidence="4" type="ORF">CC85DRAFT_203243</name>
</gene>
<dbReference type="STRING" id="879819.A0A0J0XUI7"/>
<evidence type="ECO:0000313" key="5">
    <source>
        <dbReference type="Proteomes" id="UP000053611"/>
    </source>
</evidence>
<dbReference type="Proteomes" id="UP000053611">
    <property type="component" value="Unassembled WGS sequence"/>
</dbReference>
<feature type="signal peptide" evidence="3">
    <location>
        <begin position="1"/>
        <end position="31"/>
    </location>
</feature>
<evidence type="ECO:0000313" key="4">
    <source>
        <dbReference type="EMBL" id="KLT44743.1"/>
    </source>
</evidence>
<sequence>MDPFATITMLGALRALMLALMLAVPIHGAATSVVLDSYSLNALYRPQVNGSLANTGAWNASFTGSPWSTKLFGAHGEGQGYHFAVYNKTLDPPYVQFDFYGTGIEFFGFWGYVGSGTKVSGGPGSTSIFVSGATYSGPQDIIFSGMSLSRAMDSAQPVSIGIIKDLPAGFYSVGLRVTGGTVSFTHAVIDAEFGATQSTMEVTRRNAVIVSPVKTTDLGELVRNDDFGNWTGAGWTVNADRRVLGTDKLNDSVLIDLGTGNYWMDLKGSRGTFASFFRYEISPAPPMLYERLTTLRAYSPWEVRNVSLLATTLDPAVRYTLSVTNLLNDGFDTGYEGLNKMMNWLELSSLELWNQHAGPSPAKEPPIAAIVGGTLGSVILCVVVGATAWWYMCGRRRRRRTISPEDNFEIDESPVAVSTPYVSPRKSVWVSADYGHCIRQWQNLVLPVPVITDLTGALDGASPEQARIHGEPPHVRLIGRQLRRPSEAPRAGTTPIELRPLLH</sequence>
<dbReference type="OrthoDB" id="2563047at2759"/>
<protein>
    <recommendedName>
        <fullName evidence="6">Acid protease</fullName>
    </recommendedName>
</protein>
<feature type="transmembrane region" description="Helical" evidence="2">
    <location>
        <begin position="367"/>
        <end position="391"/>
    </location>
</feature>
<name>A0A0J0XUI7_9TREE</name>
<dbReference type="RefSeq" id="XP_018281234.1">
    <property type="nucleotide sequence ID" value="XM_018419911.1"/>
</dbReference>